<proteinExistence type="predicted"/>
<evidence type="ECO:0000313" key="1">
    <source>
        <dbReference type="EMBL" id="KAI4586062.1"/>
    </source>
</evidence>
<comment type="caution">
    <text evidence="1">The sequence shown here is derived from an EMBL/GenBank/DDBJ whole genome shotgun (WGS) entry which is preliminary data.</text>
</comment>
<evidence type="ECO:0000313" key="2">
    <source>
        <dbReference type="Proteomes" id="UP001057279"/>
    </source>
</evidence>
<dbReference type="Proteomes" id="UP001057279">
    <property type="component" value="Linkage Group LG03"/>
</dbReference>
<accession>A0ACB9V8F2</accession>
<name>A0ACB9V8F2_9CETA</name>
<organism evidence="1 2">
    <name type="scientific">Ovis ammon polii x Ovis aries</name>
    <dbReference type="NCBI Taxonomy" id="2918886"/>
    <lineage>
        <taxon>Eukaryota</taxon>
        <taxon>Metazoa</taxon>
        <taxon>Chordata</taxon>
        <taxon>Craniata</taxon>
        <taxon>Vertebrata</taxon>
        <taxon>Euteleostomi</taxon>
        <taxon>Mammalia</taxon>
        <taxon>Eutheria</taxon>
        <taxon>Laurasiatheria</taxon>
        <taxon>Artiodactyla</taxon>
        <taxon>Ruminantia</taxon>
        <taxon>Pecora</taxon>
        <taxon>Bovidae</taxon>
        <taxon>Caprinae</taxon>
        <taxon>Ovis</taxon>
    </lineage>
</organism>
<gene>
    <name evidence="1" type="ORF">MJG53_003849</name>
</gene>
<protein>
    <submittedName>
        <fullName evidence="1">Uncharacterized protein</fullName>
    </submittedName>
</protein>
<keyword evidence="2" id="KW-1185">Reference proteome</keyword>
<reference evidence="1" key="1">
    <citation type="submission" date="2022-03" db="EMBL/GenBank/DDBJ databases">
        <title>Genomic analyses of argali, domestic sheep and their hybrids provide insights into chromosomal evolution, heterosis and genetic basis of agronomic traits.</title>
        <authorList>
            <person name="Li M."/>
        </authorList>
    </citation>
    <scope>NUCLEOTIDE SEQUENCE</scope>
    <source>
        <strain evidence="1">F1 hybrid</strain>
    </source>
</reference>
<dbReference type="EMBL" id="CM043028">
    <property type="protein sequence ID" value="KAI4586062.1"/>
    <property type="molecule type" value="Genomic_DNA"/>
</dbReference>
<sequence length="191" mass="20430">MDTRAVTSSVSADSRCGERRARAPGKDAAPGGRAGPGPAQGGRQGSERKLPWCGKTSSSCGLFPFDSVGAGEWDKEPSNETCLQSPELPAGRWIPAWIPPGAEGPVGPGKLRFPPCPATGAPAYGSYRAGERVHMETTMSRPVLSPTRINATASETFTVLQQRMRIVEKQTSSLRDDLIMLDFGDKRFIVN</sequence>